<protein>
    <recommendedName>
        <fullName evidence="3">Alanine racemase</fullName>
    </recommendedName>
</protein>
<gene>
    <name evidence="1" type="ORF">KQI82_12325</name>
</gene>
<dbReference type="EMBL" id="JAHLQN010000001">
    <property type="protein sequence ID" value="MBU5627695.1"/>
    <property type="molecule type" value="Genomic_DNA"/>
</dbReference>
<accession>A0ABS6FCC4</accession>
<evidence type="ECO:0008006" key="3">
    <source>
        <dbReference type="Google" id="ProtNLM"/>
    </source>
</evidence>
<dbReference type="Proteomes" id="UP000787672">
    <property type="component" value="Unassembled WGS sequence"/>
</dbReference>
<proteinExistence type="predicted"/>
<name>A0ABS6FCC4_9FIRM</name>
<reference evidence="1 2" key="1">
    <citation type="submission" date="2021-06" db="EMBL/GenBank/DDBJ databases">
        <authorList>
            <person name="Sun Q."/>
            <person name="Li D."/>
        </authorList>
    </citation>
    <scope>NUCLEOTIDE SEQUENCE [LARGE SCALE GENOMIC DNA]</scope>
    <source>
        <strain evidence="1 2">MSJ-2</strain>
    </source>
</reference>
<evidence type="ECO:0000313" key="2">
    <source>
        <dbReference type="Proteomes" id="UP000787672"/>
    </source>
</evidence>
<organism evidence="1 2">
    <name type="scientific">Dysosmobacter acutus</name>
    <dbReference type="NCBI Taxonomy" id="2841504"/>
    <lineage>
        <taxon>Bacteria</taxon>
        <taxon>Bacillati</taxon>
        <taxon>Bacillota</taxon>
        <taxon>Clostridia</taxon>
        <taxon>Eubacteriales</taxon>
        <taxon>Oscillospiraceae</taxon>
        <taxon>Dysosmobacter</taxon>
    </lineage>
</organism>
<comment type="caution">
    <text evidence="1">The sequence shown here is derived from an EMBL/GenBank/DDBJ whole genome shotgun (WGS) entry which is preliminary data.</text>
</comment>
<evidence type="ECO:0000313" key="1">
    <source>
        <dbReference type="EMBL" id="MBU5627695.1"/>
    </source>
</evidence>
<keyword evidence="2" id="KW-1185">Reference proteome</keyword>
<sequence>MVKHNPYKVVVICGSCGAPCPFDPPAAGQLWPRFHMDQACPNCGAMKWVSHEPGRNWRTGHWEE</sequence>
<dbReference type="RefSeq" id="WP_216633039.1">
    <property type="nucleotide sequence ID" value="NZ_JAHLQN010000001.1"/>
</dbReference>